<dbReference type="Pfam" id="PF19030">
    <property type="entry name" value="TSP1_ADAMTS"/>
    <property type="match status" value="1"/>
</dbReference>
<dbReference type="PANTHER" id="PTHR13723">
    <property type="entry name" value="ADAMTS A DISINTEGRIN AND METALLOPROTEASE WITH THROMBOSPONDIN MOTIFS PROTEASE"/>
    <property type="match status" value="1"/>
</dbReference>
<protein>
    <recommendedName>
        <fullName evidence="5">ADAMTS/ADAMTS-like Spacer 1 domain-containing protein</fullName>
    </recommendedName>
</protein>
<dbReference type="SUPFAM" id="SSF82895">
    <property type="entry name" value="TSP-1 type 1 repeat"/>
    <property type="match status" value="2"/>
</dbReference>
<name>A0A401PYE8_SCYTO</name>
<keyword evidence="4" id="KW-1185">Reference proteome</keyword>
<dbReference type="GO" id="GO:0005576">
    <property type="term" value="C:extracellular region"/>
    <property type="evidence" value="ECO:0007669"/>
    <property type="project" value="UniProtKB-SubCell"/>
</dbReference>
<dbReference type="InterPro" id="IPR050439">
    <property type="entry name" value="ADAMTS_ADAMTS-like"/>
</dbReference>
<dbReference type="AlphaFoldDB" id="A0A401PYE8"/>
<evidence type="ECO:0008006" key="5">
    <source>
        <dbReference type="Google" id="ProtNLM"/>
    </source>
</evidence>
<dbReference type="InterPro" id="IPR036383">
    <property type="entry name" value="TSP1_rpt_sf"/>
</dbReference>
<dbReference type="PANTHER" id="PTHR13723:SF281">
    <property type="entry name" value="PAPILIN"/>
    <property type="match status" value="1"/>
</dbReference>
<dbReference type="EMBL" id="BFAA01016971">
    <property type="protein sequence ID" value="GCB78063.1"/>
    <property type="molecule type" value="Genomic_DNA"/>
</dbReference>
<comment type="subcellular location">
    <subcellularLocation>
        <location evidence="1">Secreted</location>
    </subcellularLocation>
</comment>
<sequence length="145" mass="16140">YKWLVGELIPCSAPCGNKGLQFPKLKCLRDNSIEVDKSHCKREPQPDIDTVPCNIRDCSPRWIVGSWSRCPQHCGGGIQRRRERNQRIPRPVTGSHVQFGPHQIGGSALATVWDCGWGFNVVTFSVNHRTEPSYLLTNAAVTSGT</sequence>
<keyword evidence="2" id="KW-0964">Secreted</keyword>
<comment type="caution">
    <text evidence="3">The sequence shown here is derived from an EMBL/GenBank/DDBJ whole genome shotgun (WGS) entry which is preliminary data.</text>
</comment>
<dbReference type="STRING" id="75743.A0A401PYE8"/>
<dbReference type="GO" id="GO:0030198">
    <property type="term" value="P:extracellular matrix organization"/>
    <property type="evidence" value="ECO:0007669"/>
    <property type="project" value="TreeGrafter"/>
</dbReference>
<evidence type="ECO:0000256" key="2">
    <source>
        <dbReference type="ARBA" id="ARBA00022525"/>
    </source>
</evidence>
<dbReference type="GO" id="GO:0006508">
    <property type="term" value="P:proteolysis"/>
    <property type="evidence" value="ECO:0007669"/>
    <property type="project" value="TreeGrafter"/>
</dbReference>
<evidence type="ECO:0000313" key="4">
    <source>
        <dbReference type="Proteomes" id="UP000288216"/>
    </source>
</evidence>
<dbReference type="Pfam" id="PF00090">
    <property type="entry name" value="TSP_1"/>
    <property type="match status" value="1"/>
</dbReference>
<feature type="non-terminal residue" evidence="3">
    <location>
        <position position="1"/>
    </location>
</feature>
<dbReference type="GO" id="GO:0004222">
    <property type="term" value="F:metalloendopeptidase activity"/>
    <property type="evidence" value="ECO:0007669"/>
    <property type="project" value="TreeGrafter"/>
</dbReference>
<accession>A0A401PYE8</accession>
<evidence type="ECO:0000313" key="3">
    <source>
        <dbReference type="EMBL" id="GCB78063.1"/>
    </source>
</evidence>
<dbReference type="InterPro" id="IPR000884">
    <property type="entry name" value="TSP1_rpt"/>
</dbReference>
<reference evidence="3 4" key="1">
    <citation type="journal article" date="2018" name="Nat. Ecol. Evol.">
        <title>Shark genomes provide insights into elasmobranch evolution and the origin of vertebrates.</title>
        <authorList>
            <person name="Hara Y"/>
            <person name="Yamaguchi K"/>
            <person name="Onimaru K"/>
            <person name="Kadota M"/>
            <person name="Koyanagi M"/>
            <person name="Keeley SD"/>
            <person name="Tatsumi K"/>
            <person name="Tanaka K"/>
            <person name="Motone F"/>
            <person name="Kageyama Y"/>
            <person name="Nozu R"/>
            <person name="Adachi N"/>
            <person name="Nishimura O"/>
            <person name="Nakagawa R"/>
            <person name="Tanegashima C"/>
            <person name="Kiyatake I"/>
            <person name="Matsumoto R"/>
            <person name="Murakumo K"/>
            <person name="Nishida K"/>
            <person name="Terakita A"/>
            <person name="Kuratani S"/>
            <person name="Sato K"/>
            <person name="Hyodo S Kuraku.S."/>
        </authorList>
    </citation>
    <scope>NUCLEOTIDE SEQUENCE [LARGE SCALE GENOMIC DNA]</scope>
</reference>
<organism evidence="3 4">
    <name type="scientific">Scyliorhinus torazame</name>
    <name type="common">Cloudy catshark</name>
    <name type="synonym">Catulus torazame</name>
    <dbReference type="NCBI Taxonomy" id="75743"/>
    <lineage>
        <taxon>Eukaryota</taxon>
        <taxon>Metazoa</taxon>
        <taxon>Chordata</taxon>
        <taxon>Craniata</taxon>
        <taxon>Vertebrata</taxon>
        <taxon>Chondrichthyes</taxon>
        <taxon>Elasmobranchii</taxon>
        <taxon>Galeomorphii</taxon>
        <taxon>Galeoidea</taxon>
        <taxon>Carcharhiniformes</taxon>
        <taxon>Scyliorhinidae</taxon>
        <taxon>Scyliorhinus</taxon>
    </lineage>
</organism>
<dbReference type="Proteomes" id="UP000288216">
    <property type="component" value="Unassembled WGS sequence"/>
</dbReference>
<dbReference type="OrthoDB" id="5948003at2759"/>
<evidence type="ECO:0000256" key="1">
    <source>
        <dbReference type="ARBA" id="ARBA00004613"/>
    </source>
</evidence>
<proteinExistence type="predicted"/>
<dbReference type="GO" id="GO:0031012">
    <property type="term" value="C:extracellular matrix"/>
    <property type="evidence" value="ECO:0007669"/>
    <property type="project" value="TreeGrafter"/>
</dbReference>
<gene>
    <name evidence="3" type="ORF">scyTo_0020641</name>
</gene>